<keyword evidence="1" id="KW-0732">Signal</keyword>
<evidence type="ECO:0000256" key="1">
    <source>
        <dbReference type="ARBA" id="ARBA00022729"/>
    </source>
</evidence>
<proteinExistence type="predicted"/>
<dbReference type="Proteomes" id="UP001155241">
    <property type="component" value="Unassembled WGS sequence"/>
</dbReference>
<reference evidence="3" key="1">
    <citation type="submission" date="2022-06" db="EMBL/GenBank/DDBJ databases">
        <title>Aeoliella straminimaris, a novel planctomycete from sediments.</title>
        <authorList>
            <person name="Vitorino I.R."/>
            <person name="Lage O.M."/>
        </authorList>
    </citation>
    <scope>NUCLEOTIDE SEQUENCE</scope>
    <source>
        <strain evidence="3">ICT_H6.2</strain>
    </source>
</reference>
<name>A0A9X2FBQ5_9BACT</name>
<organism evidence="3 4">
    <name type="scientific">Aeoliella straminimaris</name>
    <dbReference type="NCBI Taxonomy" id="2954799"/>
    <lineage>
        <taxon>Bacteria</taxon>
        <taxon>Pseudomonadati</taxon>
        <taxon>Planctomycetota</taxon>
        <taxon>Planctomycetia</taxon>
        <taxon>Pirellulales</taxon>
        <taxon>Lacipirellulaceae</taxon>
        <taxon>Aeoliella</taxon>
    </lineage>
</organism>
<dbReference type="Gene3D" id="2.60.40.10">
    <property type="entry name" value="Immunoglobulins"/>
    <property type="match status" value="3"/>
</dbReference>
<dbReference type="SUPFAM" id="SSF49313">
    <property type="entry name" value="Cadherin-like"/>
    <property type="match status" value="3"/>
</dbReference>
<protein>
    <submittedName>
        <fullName evidence="3">Ig-like domain-containing protein</fullName>
    </submittedName>
</protein>
<comment type="caution">
    <text evidence="3">The sequence shown here is derived from an EMBL/GenBank/DDBJ whole genome shotgun (WGS) entry which is preliminary data.</text>
</comment>
<dbReference type="Pfam" id="PF13205">
    <property type="entry name" value="Big_5"/>
    <property type="match status" value="1"/>
</dbReference>
<dbReference type="GO" id="GO:0005509">
    <property type="term" value="F:calcium ion binding"/>
    <property type="evidence" value="ECO:0007669"/>
    <property type="project" value="InterPro"/>
</dbReference>
<dbReference type="RefSeq" id="WP_252853695.1">
    <property type="nucleotide sequence ID" value="NZ_JAMXLR010000058.1"/>
</dbReference>
<dbReference type="InterPro" id="IPR032812">
    <property type="entry name" value="SbsA_Ig"/>
</dbReference>
<dbReference type="PANTHER" id="PTHR14139:SF2">
    <property type="entry name" value="CALSYNTENIN-1"/>
    <property type="match status" value="1"/>
</dbReference>
<dbReference type="InterPro" id="IPR014755">
    <property type="entry name" value="Cu-Rt/internalin_Ig-like"/>
</dbReference>
<accession>A0A9X2FBQ5</accession>
<feature type="domain" description="SbsA Ig-like" evidence="2">
    <location>
        <begin position="782"/>
        <end position="886"/>
    </location>
</feature>
<dbReference type="PANTHER" id="PTHR14139">
    <property type="entry name" value="CALSYNTENIN"/>
    <property type="match status" value="1"/>
</dbReference>
<sequence>MARSNRDGKRRFNWLSRQKRRIAKRSVKNLSVESLESRWVLDGTGFPGNECPPDLDLSAVATQQVTVGETLTLDLLAAGATTEDLDEAGDPTGDTLRFLLDPDSPSQTPAGASITSAGVFTWSPTAEQVGTFSIVVILLDEGTPVLGDAEVFTVEVLPGDQAPEVDLNGAATGIDFDATFTEDGGAVAAVDDDELTVTDADSTDLASATVTITNLADGADELLAVDTTGTSITASYDDSAGVLTLTGSDSLANYQQVLRTLTYDNSSQDPTEGDRVIEVVVSDGGETSTVATSTIAVVAGNDAPEVDLNGADADADFETTFAEGEDAVAIVDAEMTITDVDDSEIVSATVTITNLLDGAAELLAVDTAGTSITAAYDDSTGVLSLTGADTVAAYQQVLRTLTYDNSSADPTSTARTVEVVVSDGDDSSVVRTATVNITTANDAPNLASIDDQDAFVGEELVVQVTATDPDGGDTLTFDLDEDNSPEGATLVQTSGTTAEIRWTPSAGDLDTTVDFVVLVFDDGDPVQADSEAFSVTVSPARPAVDLNGDDPGTGLAVSFTEGDDPISLAESDITITSEASSTIASATITLTNPEELASETLEVNESLVAGITVNYAGGVLTLSGEESIANYQAVLETLTYQNTSEDPTEGDRIIEIVVNDGTTDSGAAMATVSVTAVNDLPELTVPQPYDNPSSPVEIMEGHLVEFTVTASDVDHDVSELTYSIDLDGSGLSVDAAEPSITNPGGVFSWTPDATGSFTFLIEVTDADGGATQEQVAFTVVADTTAPTVTEGPTGTFAAPINSLTINFSEAMGPAAFEVANYTLTIVGGANDGQVITISDVSTTDDVTATLTLATDLALESYSLALDDTDIADSAGNLLDGDIEFDFDIIASEV</sequence>
<gene>
    <name evidence="3" type="ORF">NG895_16840</name>
</gene>
<dbReference type="Gene3D" id="2.60.40.1220">
    <property type="match status" value="1"/>
</dbReference>
<dbReference type="AlphaFoldDB" id="A0A9X2FBQ5"/>
<dbReference type="EMBL" id="JAMXLR010000058">
    <property type="protein sequence ID" value="MCO6045579.1"/>
    <property type="molecule type" value="Genomic_DNA"/>
</dbReference>
<evidence type="ECO:0000313" key="3">
    <source>
        <dbReference type="EMBL" id="MCO6045579.1"/>
    </source>
</evidence>
<dbReference type="InterPro" id="IPR013783">
    <property type="entry name" value="Ig-like_fold"/>
</dbReference>
<dbReference type="InterPro" id="IPR015919">
    <property type="entry name" value="Cadherin-like_sf"/>
</dbReference>
<evidence type="ECO:0000259" key="2">
    <source>
        <dbReference type="Pfam" id="PF13205"/>
    </source>
</evidence>
<keyword evidence="4" id="KW-1185">Reference proteome</keyword>
<evidence type="ECO:0000313" key="4">
    <source>
        <dbReference type="Proteomes" id="UP001155241"/>
    </source>
</evidence>
<dbReference type="GO" id="GO:0016020">
    <property type="term" value="C:membrane"/>
    <property type="evidence" value="ECO:0007669"/>
    <property type="project" value="InterPro"/>
</dbReference>